<dbReference type="PATRIC" id="fig|523844.20.peg.2765"/>
<accession>A0A0E3KZB5</accession>
<dbReference type="Pfam" id="PF03992">
    <property type="entry name" value="ABM"/>
    <property type="match status" value="1"/>
</dbReference>
<dbReference type="SUPFAM" id="SSF54909">
    <property type="entry name" value="Dimeric alpha+beta barrel"/>
    <property type="match status" value="1"/>
</dbReference>
<proteinExistence type="predicted"/>
<dbReference type="Proteomes" id="UP000066529">
    <property type="component" value="Chromosome"/>
</dbReference>
<sequence>MGVKEIIYAVEIWSVKQGKEEEFLKIWTDLANWTKDNEMCNTGAVLLQDLEQKNRFISFGSWKTPACVQAWREQPEFKAAFVKLKELCDEIKLSTMKNVFSIS</sequence>
<evidence type="ECO:0000313" key="2">
    <source>
        <dbReference type="EMBL" id="AKB14016.1"/>
    </source>
</evidence>
<dbReference type="KEGG" id="mthr:MSTHT_2258"/>
<dbReference type="EMBL" id="CP009501">
    <property type="protein sequence ID" value="AKB14016.1"/>
    <property type="molecule type" value="Genomic_DNA"/>
</dbReference>
<evidence type="ECO:0000313" key="3">
    <source>
        <dbReference type="Proteomes" id="UP000066529"/>
    </source>
</evidence>
<feature type="domain" description="ABM" evidence="1">
    <location>
        <begin position="7"/>
        <end position="96"/>
    </location>
</feature>
<dbReference type="GeneID" id="41602340"/>
<dbReference type="InterPro" id="IPR011008">
    <property type="entry name" value="Dimeric_a/b-barrel"/>
</dbReference>
<dbReference type="AlphaFoldDB" id="A0A0E3KZB5"/>
<organism evidence="2 3">
    <name type="scientific">Methanosarcina thermophila (strain ATCC 43570 / DSM 1825 / OCM 12 / VKM B-1830 / TM-1)</name>
    <dbReference type="NCBI Taxonomy" id="523844"/>
    <lineage>
        <taxon>Archaea</taxon>
        <taxon>Methanobacteriati</taxon>
        <taxon>Methanobacteriota</taxon>
        <taxon>Stenosarchaea group</taxon>
        <taxon>Methanomicrobia</taxon>
        <taxon>Methanosarcinales</taxon>
        <taxon>Methanosarcinaceae</taxon>
        <taxon>Methanosarcina</taxon>
    </lineage>
</organism>
<gene>
    <name evidence="2" type="ORF">MSTHT_2258</name>
</gene>
<reference evidence="2 3" key="1">
    <citation type="submission" date="2014-07" db="EMBL/GenBank/DDBJ databases">
        <title>Methanogenic archaea and the global carbon cycle.</title>
        <authorList>
            <person name="Henriksen J.R."/>
            <person name="Luke J."/>
            <person name="Reinhart S."/>
            <person name="Benedict M.N."/>
            <person name="Youngblut N.D."/>
            <person name="Metcalf M.E."/>
            <person name="Whitaker R.J."/>
            <person name="Metcalf W.W."/>
        </authorList>
    </citation>
    <scope>NUCLEOTIDE SEQUENCE [LARGE SCALE GENOMIC DNA]</scope>
    <source>
        <strain evidence="3">ATCC 43570 / DSM 1825 / OCM 12 / VKM B-1830 / TM-1</strain>
    </source>
</reference>
<dbReference type="InterPro" id="IPR007138">
    <property type="entry name" value="ABM_dom"/>
</dbReference>
<name>A0A0E3KZB5_METTT</name>
<protein>
    <recommendedName>
        <fullName evidence="1">ABM domain-containing protein</fullName>
    </recommendedName>
</protein>
<dbReference type="STRING" id="523844.MSTHT_2258"/>
<dbReference type="RefSeq" id="WP_048167981.1">
    <property type="nucleotide sequence ID" value="NZ_CP009501.1"/>
</dbReference>
<evidence type="ECO:0000259" key="1">
    <source>
        <dbReference type="PROSITE" id="PS51725"/>
    </source>
</evidence>
<dbReference type="Gene3D" id="3.30.70.100">
    <property type="match status" value="1"/>
</dbReference>
<dbReference type="PROSITE" id="PS51725">
    <property type="entry name" value="ABM"/>
    <property type="match status" value="1"/>
</dbReference>
<dbReference type="HOGENOM" id="CLU_2217046_0_0_2"/>
<dbReference type="OrthoDB" id="130666at2157"/>